<gene>
    <name evidence="1" type="ORF">J1N35_030129</name>
</gene>
<dbReference type="Proteomes" id="UP000828251">
    <property type="component" value="Unassembled WGS sequence"/>
</dbReference>
<protein>
    <recommendedName>
        <fullName evidence="3">Reverse transcriptase domain-containing protein</fullName>
    </recommendedName>
</protein>
<keyword evidence="2" id="KW-1185">Reference proteome</keyword>
<dbReference type="EMBL" id="JAIQCV010000009">
    <property type="protein sequence ID" value="KAH1065142.1"/>
    <property type="molecule type" value="Genomic_DNA"/>
</dbReference>
<comment type="caution">
    <text evidence="1">The sequence shown here is derived from an EMBL/GenBank/DDBJ whole genome shotgun (WGS) entry which is preliminary data.</text>
</comment>
<reference evidence="1 2" key="1">
    <citation type="journal article" date="2021" name="Plant Biotechnol. J.">
        <title>Multi-omics assisted identification of the key and species-specific regulatory components of drought-tolerant mechanisms in Gossypium stocksii.</title>
        <authorList>
            <person name="Yu D."/>
            <person name="Ke L."/>
            <person name="Zhang D."/>
            <person name="Wu Y."/>
            <person name="Sun Y."/>
            <person name="Mei J."/>
            <person name="Sun J."/>
            <person name="Sun Y."/>
        </authorList>
    </citation>
    <scope>NUCLEOTIDE SEQUENCE [LARGE SCALE GENOMIC DNA]</scope>
    <source>
        <strain evidence="2">cv. E1</strain>
        <tissue evidence="1">Leaf</tissue>
    </source>
</reference>
<accession>A0A9D3V005</accession>
<proteinExistence type="predicted"/>
<evidence type="ECO:0000313" key="2">
    <source>
        <dbReference type="Proteomes" id="UP000828251"/>
    </source>
</evidence>
<name>A0A9D3V005_9ROSI</name>
<dbReference type="PANTHER" id="PTHR33116:SF86">
    <property type="entry name" value="REVERSE TRANSCRIPTASE DOMAIN-CONTAINING PROTEIN"/>
    <property type="match status" value="1"/>
</dbReference>
<dbReference type="PANTHER" id="PTHR33116">
    <property type="entry name" value="REVERSE TRANSCRIPTASE ZINC-BINDING DOMAIN-CONTAINING PROTEIN-RELATED-RELATED"/>
    <property type="match status" value="1"/>
</dbReference>
<evidence type="ECO:0008006" key="3">
    <source>
        <dbReference type="Google" id="ProtNLM"/>
    </source>
</evidence>
<evidence type="ECO:0000313" key="1">
    <source>
        <dbReference type="EMBL" id="KAH1065142.1"/>
    </source>
</evidence>
<sequence length="174" mass="19940">MRFHGSIFAEEWTPILLSRTGLNLSHLFFADDLVIFNHIDLFYSGLLKDYLSNFCELSGHNVNARKTNVFFSSGVNESLRNTLNGILGFQEVNDFGHYLEVPLFHRTVTNSILDFLVERVRSRLSSWDAKRLSFARRVTLAQLVLLSIPSYLMQSTIVAKGICDSIEELARQFF</sequence>
<organism evidence="1 2">
    <name type="scientific">Gossypium stocksii</name>
    <dbReference type="NCBI Taxonomy" id="47602"/>
    <lineage>
        <taxon>Eukaryota</taxon>
        <taxon>Viridiplantae</taxon>
        <taxon>Streptophyta</taxon>
        <taxon>Embryophyta</taxon>
        <taxon>Tracheophyta</taxon>
        <taxon>Spermatophyta</taxon>
        <taxon>Magnoliopsida</taxon>
        <taxon>eudicotyledons</taxon>
        <taxon>Gunneridae</taxon>
        <taxon>Pentapetalae</taxon>
        <taxon>rosids</taxon>
        <taxon>malvids</taxon>
        <taxon>Malvales</taxon>
        <taxon>Malvaceae</taxon>
        <taxon>Malvoideae</taxon>
        <taxon>Gossypium</taxon>
    </lineage>
</organism>
<dbReference type="AlphaFoldDB" id="A0A9D3V005"/>
<dbReference type="OrthoDB" id="913508at2759"/>